<dbReference type="GO" id="GO:0051287">
    <property type="term" value="F:NAD binding"/>
    <property type="evidence" value="ECO:0007669"/>
    <property type="project" value="InterPro"/>
</dbReference>
<feature type="binding site" evidence="5">
    <location>
        <begin position="153"/>
        <end position="155"/>
    </location>
    <ligand>
        <name>D-glyceraldehyde 3-phosphate</name>
        <dbReference type="ChEBI" id="CHEBI:59776"/>
    </ligand>
</feature>
<evidence type="ECO:0000256" key="7">
    <source>
        <dbReference type="PIRSR" id="PIRSR000149-4"/>
    </source>
</evidence>
<feature type="binding site" evidence="6">
    <location>
        <position position="37"/>
    </location>
    <ligand>
        <name>NAD(+)</name>
        <dbReference type="ChEBI" id="CHEBI:57540"/>
    </ligand>
</feature>
<accession>A0A1M7EQ68</accession>
<feature type="binding site" evidence="6">
    <location>
        <position position="314"/>
    </location>
    <ligand>
        <name>NAD(+)</name>
        <dbReference type="ChEBI" id="CHEBI:57540"/>
    </ligand>
</feature>
<dbReference type="CDD" id="cd18126">
    <property type="entry name" value="GAPDH_I_C"/>
    <property type="match status" value="1"/>
</dbReference>
<feature type="site" description="Activates thiol group during catalysis" evidence="7">
    <location>
        <position position="181"/>
    </location>
</feature>
<feature type="binding site" evidence="5">
    <location>
        <position position="184"/>
    </location>
    <ligand>
        <name>D-glyceraldehyde 3-phosphate</name>
        <dbReference type="ChEBI" id="CHEBI:59776"/>
    </ligand>
</feature>
<dbReference type="InterPro" id="IPR020831">
    <property type="entry name" value="GlycerAld/Erythrose_P_DH"/>
</dbReference>
<dbReference type="InParanoid" id="A0A1M7EQ68"/>
<keyword evidence="6" id="KW-0520">NAD</keyword>
<dbReference type="NCBIfam" id="TIGR01534">
    <property type="entry name" value="GAPDH-I"/>
    <property type="match status" value="1"/>
</dbReference>
<feature type="binding site" evidence="6">
    <location>
        <position position="81"/>
    </location>
    <ligand>
        <name>NAD(+)</name>
        <dbReference type="ChEBI" id="CHEBI:57540"/>
    </ligand>
</feature>
<dbReference type="PROSITE" id="PS00071">
    <property type="entry name" value="GAPDH"/>
    <property type="match status" value="1"/>
</dbReference>
<keyword evidence="12" id="KW-1185">Reference proteome</keyword>
<evidence type="ECO:0000256" key="8">
    <source>
        <dbReference type="RuleBase" id="RU000397"/>
    </source>
</evidence>
<dbReference type="PRINTS" id="PR00078">
    <property type="entry name" value="G3PDHDRGNASE"/>
</dbReference>
<dbReference type="InterPro" id="IPR006424">
    <property type="entry name" value="Glyceraldehyde-3-P_DH_1"/>
</dbReference>
<dbReference type="GO" id="GO:0006006">
    <property type="term" value="P:glucose metabolic process"/>
    <property type="evidence" value="ECO:0007669"/>
    <property type="project" value="InterPro"/>
</dbReference>
<dbReference type="SUPFAM" id="SSF51735">
    <property type="entry name" value="NAD(P)-binding Rossmann-fold domains"/>
    <property type="match status" value="1"/>
</dbReference>
<evidence type="ECO:0000256" key="1">
    <source>
        <dbReference type="ARBA" id="ARBA00007406"/>
    </source>
</evidence>
<feature type="active site" description="Nucleophile" evidence="4">
    <location>
        <position position="154"/>
    </location>
</feature>
<feature type="binding site" evidence="6">
    <location>
        <position position="123"/>
    </location>
    <ligand>
        <name>NAD(+)</name>
        <dbReference type="ChEBI" id="CHEBI:57540"/>
    </ligand>
</feature>
<comment type="subunit">
    <text evidence="2">Homotetramer.</text>
</comment>
<dbReference type="OrthoDB" id="9803304at2"/>
<dbReference type="PIRSF" id="PIRSF000149">
    <property type="entry name" value="GAP_DH"/>
    <property type="match status" value="1"/>
</dbReference>
<name>A0A1M7EQ68_9GAMM</name>
<dbReference type="Gene3D" id="3.30.360.10">
    <property type="entry name" value="Dihydrodipicolinate Reductase, domain 2"/>
    <property type="match status" value="1"/>
</dbReference>
<dbReference type="FunFam" id="3.40.50.720:FF:000001">
    <property type="entry name" value="Glyceraldehyde-3-phosphate dehydrogenase"/>
    <property type="match status" value="1"/>
</dbReference>
<evidence type="ECO:0000313" key="12">
    <source>
        <dbReference type="Proteomes" id="UP000190911"/>
    </source>
</evidence>
<dbReference type="GO" id="GO:0050661">
    <property type="term" value="F:NADP binding"/>
    <property type="evidence" value="ECO:0007669"/>
    <property type="project" value="InterPro"/>
</dbReference>
<dbReference type="InterPro" id="IPR020830">
    <property type="entry name" value="GlycerAld_3-P_DH_AS"/>
</dbReference>
<dbReference type="STRING" id="29571.SAMN05878437_0361"/>
<evidence type="ECO:0000256" key="4">
    <source>
        <dbReference type="PIRSR" id="PIRSR000149-1"/>
    </source>
</evidence>
<evidence type="ECO:0000256" key="6">
    <source>
        <dbReference type="PIRSR" id="PIRSR000149-3"/>
    </source>
</evidence>
<evidence type="ECO:0000256" key="5">
    <source>
        <dbReference type="PIRSR" id="PIRSR000149-2"/>
    </source>
</evidence>
<dbReference type="Proteomes" id="UP000190911">
    <property type="component" value="Chromosome I"/>
</dbReference>
<dbReference type="PANTHER" id="PTHR43148">
    <property type="entry name" value="GLYCERALDEHYDE-3-PHOSPHATE DEHYDROGENASE 2"/>
    <property type="match status" value="1"/>
</dbReference>
<keyword evidence="6" id="KW-0547">Nucleotide-binding</keyword>
<protein>
    <recommendedName>
        <fullName evidence="9">Glyceraldehyde-3-phosphate dehydrogenase</fullName>
        <ecNumber evidence="9">1.2.1.-</ecNumber>
    </recommendedName>
</protein>
<dbReference type="AlphaFoldDB" id="A0A1M7EQ68"/>
<dbReference type="GO" id="GO:0016620">
    <property type="term" value="F:oxidoreductase activity, acting on the aldehyde or oxo group of donors, NAD or NADP as acceptor"/>
    <property type="evidence" value="ECO:0007669"/>
    <property type="project" value="InterPro"/>
</dbReference>
<dbReference type="EC" id="1.2.1.-" evidence="9"/>
<dbReference type="RefSeq" id="WP_079550808.1">
    <property type="nucleotide sequence ID" value="NZ_LT670847.1"/>
</dbReference>
<reference evidence="11 12" key="1">
    <citation type="submission" date="2016-11" db="EMBL/GenBank/DDBJ databases">
        <authorList>
            <person name="Jaros S."/>
            <person name="Januszkiewicz K."/>
            <person name="Wedrychowicz H."/>
        </authorList>
    </citation>
    <scope>NUCLEOTIDE SEQUENCE [LARGE SCALE GENOMIC DNA]</scope>
    <source>
        <strain evidence="11 12">ACAM 12</strain>
    </source>
</reference>
<dbReference type="InterPro" id="IPR036291">
    <property type="entry name" value="NAD(P)-bd_dom_sf"/>
</dbReference>
<dbReference type="Pfam" id="PF02800">
    <property type="entry name" value="Gp_dh_C"/>
    <property type="match status" value="1"/>
</dbReference>
<sequence>MTLRIAINGFGRIGRNILRALYEGGYREHIQVVAINDLGDPSINSHLLRFDTTHGRFATPVEQDDTGLSVDGDRIEVFAQRDPDALPWKRLNVDLVMECTGLFTQRADAARHLNAGARRVLISAPSPDADATVVYGVNEKTLTAEHTVVSNASCTTNCLAPVAQILNDSVGIENGLMTTTHAYTNDQNLSDVYHKDPYRARSATHSMIPTKTGAAAAVSLVLPELAGKLDGLAVRVPVLNVSLVDLTFTVGRETSKEEINEIMARAAETSPVLSLNALPLVSIDFNHDPSSAVFDTNHTRVNGRMVKVMAWYDNEWGFSNRMLDTALAMQAAGYATASSRARADLAFGSP</sequence>
<dbReference type="Gene3D" id="3.40.50.720">
    <property type="entry name" value="NAD(P)-binding Rossmann-like Domain"/>
    <property type="match status" value="1"/>
</dbReference>
<dbReference type="InterPro" id="IPR020828">
    <property type="entry name" value="GlycerAld_3-P_DH_NAD(P)-bd"/>
</dbReference>
<dbReference type="CDD" id="cd17892">
    <property type="entry name" value="GAPDH_N_E4PDH"/>
    <property type="match status" value="1"/>
</dbReference>
<evidence type="ECO:0000256" key="2">
    <source>
        <dbReference type="ARBA" id="ARBA00011881"/>
    </source>
</evidence>
<dbReference type="EMBL" id="LT670847">
    <property type="protein sequence ID" value="SHL93830.1"/>
    <property type="molecule type" value="Genomic_DNA"/>
</dbReference>
<gene>
    <name evidence="11" type="ORF">SAMN05878437_0361</name>
</gene>
<feature type="binding site" evidence="5">
    <location>
        <begin position="212"/>
        <end position="213"/>
    </location>
    <ligand>
        <name>D-glyceraldehyde 3-phosphate</name>
        <dbReference type="ChEBI" id="CHEBI:59776"/>
    </ligand>
</feature>
<dbReference type="SUPFAM" id="SSF55347">
    <property type="entry name" value="Glyceraldehyde-3-phosphate dehydrogenase-like, C-terminal domain"/>
    <property type="match status" value="1"/>
</dbReference>
<evidence type="ECO:0000259" key="10">
    <source>
        <dbReference type="SMART" id="SM00846"/>
    </source>
</evidence>
<keyword evidence="3 9" id="KW-0560">Oxidoreductase</keyword>
<dbReference type="FunFam" id="3.30.360.10:FF:000002">
    <property type="entry name" value="Glyceraldehyde-3-phosphate dehydrogenase"/>
    <property type="match status" value="1"/>
</dbReference>
<evidence type="ECO:0000256" key="3">
    <source>
        <dbReference type="ARBA" id="ARBA00023002"/>
    </source>
</evidence>
<evidence type="ECO:0000256" key="9">
    <source>
        <dbReference type="RuleBase" id="RU361160"/>
    </source>
</evidence>
<dbReference type="Pfam" id="PF00044">
    <property type="entry name" value="Gp_dh_N"/>
    <property type="match status" value="1"/>
</dbReference>
<feature type="domain" description="Glyceraldehyde 3-phosphate dehydrogenase NAD(P) binding" evidence="10">
    <location>
        <begin position="3"/>
        <end position="154"/>
    </location>
</feature>
<dbReference type="SMART" id="SM00846">
    <property type="entry name" value="Gp_dh_N"/>
    <property type="match status" value="1"/>
</dbReference>
<comment type="similarity">
    <text evidence="1 8">Belongs to the glyceraldehyde-3-phosphate dehydrogenase family.</text>
</comment>
<feature type="binding site" evidence="5">
    <location>
        <position position="235"/>
    </location>
    <ligand>
        <name>D-glyceraldehyde 3-phosphate</name>
        <dbReference type="ChEBI" id="CHEBI:59776"/>
    </ligand>
</feature>
<proteinExistence type="inferred from homology"/>
<dbReference type="InterPro" id="IPR020829">
    <property type="entry name" value="GlycerAld_3-P_DH_cat"/>
</dbReference>
<evidence type="ECO:0000313" key="11">
    <source>
        <dbReference type="EMBL" id="SHL93830.1"/>
    </source>
</evidence>
<organism evidence="11 12">
    <name type="scientific">Vreelandella subglaciescola</name>
    <dbReference type="NCBI Taxonomy" id="29571"/>
    <lineage>
        <taxon>Bacteria</taxon>
        <taxon>Pseudomonadati</taxon>
        <taxon>Pseudomonadota</taxon>
        <taxon>Gammaproteobacteria</taxon>
        <taxon>Oceanospirillales</taxon>
        <taxon>Halomonadaceae</taxon>
        <taxon>Vreelandella</taxon>
    </lineage>
</organism>
<feature type="binding site" evidence="6">
    <location>
        <begin position="12"/>
        <end position="13"/>
    </location>
    <ligand>
        <name>NAD(+)</name>
        <dbReference type="ChEBI" id="CHEBI:57540"/>
    </ligand>
</feature>